<dbReference type="GO" id="GO:0005524">
    <property type="term" value="F:ATP binding"/>
    <property type="evidence" value="ECO:0007669"/>
    <property type="project" value="UniProtKB-KW"/>
</dbReference>
<dbReference type="PROSITE" id="PS50893">
    <property type="entry name" value="ABC_TRANSPORTER_2"/>
    <property type="match status" value="1"/>
</dbReference>
<dbReference type="InterPro" id="IPR003439">
    <property type="entry name" value="ABC_transporter-like_ATP-bd"/>
</dbReference>
<evidence type="ECO:0000313" key="6">
    <source>
        <dbReference type="EMBL" id="AGF93485.1"/>
    </source>
</evidence>
<evidence type="ECO:0000256" key="1">
    <source>
        <dbReference type="ARBA" id="ARBA00022448"/>
    </source>
</evidence>
<dbReference type="GO" id="GO:0016887">
    <property type="term" value="F:ATP hydrolysis activity"/>
    <property type="evidence" value="ECO:0007669"/>
    <property type="project" value="InterPro"/>
</dbReference>
<sequence length="416" mass="47067">MLEIDNLDFSYGNFKVLKKINIDVEKKSFIGIIGPNGSGKSTLLKNISRILEPESGVIYIDSQMLNEYKSKDLARKLAVVPQDTTINFDFSVYDLIMMGRNPYQDRWGRVKEEDIEIVEEAMDLTDTTKFRDKNINELSGGEKQRVIIARALAQKPEVLLLDEPTSSLDINYQGEIFDLLSYLNRELSLTIITVSHDLNLTGQYCDKLILLHRGQIYATGSAEEVLTEEVISDVYQTKVIVKENPLTDRPYVTLIPQSYKISAGCDDRDEKIHIVCGGGTGKKLMEKLCNLGFDLSTGVLNQGDSDWETARKLNIDTVEIPPFVSISEEKIQENRELMKKADYILVADTPFGHGNLSNLKLVSELEDKKIILQDRRDFSERDYTGGNAKELWNEIISRDKSGLVNGVEEILEIINQ</sequence>
<dbReference type="PROSITE" id="PS00211">
    <property type="entry name" value="ABC_TRANSPORTER_1"/>
    <property type="match status" value="1"/>
</dbReference>
<keyword evidence="2" id="KW-0547">Nucleotide-binding</keyword>
<dbReference type="InterPro" id="IPR017871">
    <property type="entry name" value="ABC_transporter-like_CS"/>
</dbReference>
<feature type="domain" description="ABC transporter" evidence="5">
    <location>
        <begin position="2"/>
        <end position="238"/>
    </location>
</feature>
<name>M1PQP7_9ZZZZ</name>
<dbReference type="Gene3D" id="3.40.50.300">
    <property type="entry name" value="P-loop containing nucleotide triphosphate hydrolases"/>
    <property type="match status" value="1"/>
</dbReference>
<gene>
    <name evidence="6" type="ORF">FLSS-28_0003</name>
</gene>
<dbReference type="CDD" id="cd03214">
    <property type="entry name" value="ABC_Iron-Siderophores_B12_Hemin"/>
    <property type="match status" value="1"/>
</dbReference>
<dbReference type="SUPFAM" id="SSF52540">
    <property type="entry name" value="P-loop containing nucleoside triphosphate hydrolases"/>
    <property type="match status" value="1"/>
</dbReference>
<dbReference type="PANTHER" id="PTHR42794:SF1">
    <property type="entry name" value="HEMIN IMPORT ATP-BINDING PROTEIN HMUV"/>
    <property type="match status" value="1"/>
</dbReference>
<dbReference type="AlphaFoldDB" id="M1PQP7"/>
<evidence type="ECO:0000256" key="3">
    <source>
        <dbReference type="ARBA" id="ARBA00022840"/>
    </source>
</evidence>
<proteinExistence type="predicted"/>
<organism evidence="6">
    <name type="scientific">uncultured organism</name>
    <dbReference type="NCBI Taxonomy" id="155900"/>
    <lineage>
        <taxon>unclassified sequences</taxon>
        <taxon>environmental samples</taxon>
    </lineage>
</organism>
<keyword evidence="1" id="KW-0813">Transport</keyword>
<dbReference type="FunFam" id="3.40.50.300:FF:000134">
    <property type="entry name" value="Iron-enterobactin ABC transporter ATP-binding protein"/>
    <property type="match status" value="1"/>
</dbReference>
<evidence type="ECO:0000256" key="4">
    <source>
        <dbReference type="ARBA" id="ARBA00022967"/>
    </source>
</evidence>
<dbReference type="PANTHER" id="PTHR42794">
    <property type="entry name" value="HEMIN IMPORT ATP-BINDING PROTEIN HMUV"/>
    <property type="match status" value="1"/>
</dbReference>
<dbReference type="InterPro" id="IPR003593">
    <property type="entry name" value="AAA+_ATPase"/>
</dbReference>
<accession>M1PQP7</accession>
<dbReference type="InterPro" id="IPR027417">
    <property type="entry name" value="P-loop_NTPase"/>
</dbReference>
<protein>
    <submittedName>
        <fullName evidence="6">Iron compound ABC transporter ATP binding protein</fullName>
    </submittedName>
</protein>
<dbReference type="EMBL" id="JX684094">
    <property type="protein sequence ID" value="AGF93485.1"/>
    <property type="molecule type" value="Genomic_DNA"/>
</dbReference>
<evidence type="ECO:0000256" key="2">
    <source>
        <dbReference type="ARBA" id="ARBA00022741"/>
    </source>
</evidence>
<keyword evidence="4" id="KW-1278">Translocase</keyword>
<evidence type="ECO:0000259" key="5">
    <source>
        <dbReference type="PROSITE" id="PS50893"/>
    </source>
</evidence>
<reference evidence="6" key="1">
    <citation type="journal article" date="2013" name="Syst. Appl. Microbiol.">
        <title>New insights into the archaeal diversity of a hypersaline microbial mat obtained by a metagenomic approach.</title>
        <authorList>
            <person name="Lopez-Lopez A."/>
            <person name="Richter M."/>
            <person name="Pena A."/>
            <person name="Tamames J."/>
            <person name="Rossello-Mora R."/>
        </authorList>
    </citation>
    <scope>NUCLEOTIDE SEQUENCE</scope>
</reference>
<keyword evidence="3" id="KW-0067">ATP-binding</keyword>
<dbReference type="SMART" id="SM00382">
    <property type="entry name" value="AAA"/>
    <property type="match status" value="1"/>
</dbReference>
<dbReference type="Pfam" id="PF00005">
    <property type="entry name" value="ABC_tran"/>
    <property type="match status" value="1"/>
</dbReference>